<evidence type="ECO:0000259" key="11">
    <source>
        <dbReference type="Pfam" id="PF00561"/>
    </source>
</evidence>
<comment type="catalytic activity">
    <reaction evidence="1 8 10">
        <text>Release of N-terminal proline from a peptide.</text>
        <dbReference type="EC" id="3.4.11.5"/>
    </reaction>
</comment>
<organism evidence="12 13">
    <name type="scientific">Vanrija pseudolonga</name>
    <dbReference type="NCBI Taxonomy" id="143232"/>
    <lineage>
        <taxon>Eukaryota</taxon>
        <taxon>Fungi</taxon>
        <taxon>Dikarya</taxon>
        <taxon>Basidiomycota</taxon>
        <taxon>Agaricomycotina</taxon>
        <taxon>Tremellomycetes</taxon>
        <taxon>Trichosporonales</taxon>
        <taxon>Trichosporonaceae</taxon>
        <taxon>Vanrija</taxon>
    </lineage>
</organism>
<dbReference type="GO" id="GO:0004177">
    <property type="term" value="F:aminopeptidase activity"/>
    <property type="evidence" value="ECO:0007669"/>
    <property type="project" value="UniProtKB-UniRule"/>
</dbReference>
<sequence>MSAGKLAAVPLKGGEAYPPDTPYNEQTLAVSDIHTIYFSQSGNPEGKPVVFIHGGPGVGTSAKDTAYFNPAVYRIVLVDQRGAGKSTPAGELRENTTWDLVSDLERVRGVVGVDKWLVFGGSWGSTLALAYAETHPDRTAGLILRGVYLSRKKELDFSYQDGASHIFPEQWDKFYSHIPEEERHDMMGAYYRRLLRDDDESLLTAKIWDQWEDSIAKLIPDPVLIARTEEDPRFARTLARIEAHYFVNLGFMADGFLVAEEQISKVRHIPVIVVQGRYDIVCPAVNAYDLKRAWGDSFRMYIVDDAGHSAQEPGTRRLLVGAADEFGATLQW</sequence>
<evidence type="ECO:0000256" key="9">
    <source>
        <dbReference type="PIRSR" id="PIRSR006431-1"/>
    </source>
</evidence>
<dbReference type="InterPro" id="IPR002410">
    <property type="entry name" value="Peptidase_S33"/>
</dbReference>
<dbReference type="RefSeq" id="XP_062628644.1">
    <property type="nucleotide sequence ID" value="XM_062772660.1"/>
</dbReference>
<dbReference type="PANTHER" id="PTHR43722:SF1">
    <property type="entry name" value="PROLINE IMINOPEPTIDASE"/>
    <property type="match status" value="1"/>
</dbReference>
<evidence type="ECO:0000256" key="10">
    <source>
        <dbReference type="RuleBase" id="RU003421"/>
    </source>
</evidence>
<feature type="active site" description="Proton donor" evidence="9">
    <location>
        <position position="308"/>
    </location>
</feature>
<evidence type="ECO:0000256" key="5">
    <source>
        <dbReference type="ARBA" id="ARBA00022490"/>
    </source>
</evidence>
<dbReference type="NCBIfam" id="TIGR01249">
    <property type="entry name" value="pro_imino_pep_1"/>
    <property type="match status" value="1"/>
</dbReference>
<dbReference type="EC" id="3.4.11.5" evidence="8 10"/>
<comment type="similarity">
    <text evidence="3 8 10">Belongs to the peptidase S33 family.</text>
</comment>
<keyword evidence="13" id="KW-1185">Reference proteome</keyword>
<name>A0AAF0Y9X3_9TREE</name>
<evidence type="ECO:0000256" key="1">
    <source>
        <dbReference type="ARBA" id="ARBA00001585"/>
    </source>
</evidence>
<dbReference type="PRINTS" id="PR00111">
    <property type="entry name" value="ABHYDROLASE"/>
</dbReference>
<dbReference type="Pfam" id="PF00561">
    <property type="entry name" value="Abhydrolase_1"/>
    <property type="match status" value="1"/>
</dbReference>
<dbReference type="PRINTS" id="PR00793">
    <property type="entry name" value="PROAMNOPTASE"/>
</dbReference>
<dbReference type="AlphaFoldDB" id="A0AAF0Y9X3"/>
<dbReference type="PIRSF" id="PIRSF006431">
    <property type="entry name" value="Pept_S33"/>
    <property type="match status" value="1"/>
</dbReference>
<feature type="active site" description="Nucleophile" evidence="9">
    <location>
        <position position="122"/>
    </location>
</feature>
<feature type="active site" evidence="9">
    <location>
        <position position="279"/>
    </location>
</feature>
<gene>
    <name evidence="12" type="primary">pip_1</name>
    <name evidence="12" type="ORF">LOC62_04G006092</name>
</gene>
<dbReference type="EMBL" id="CP086717">
    <property type="protein sequence ID" value="WOO82612.1"/>
    <property type="molecule type" value="Genomic_DNA"/>
</dbReference>
<dbReference type="SUPFAM" id="SSF53474">
    <property type="entry name" value="alpha/beta-Hydrolases"/>
    <property type="match status" value="1"/>
</dbReference>
<evidence type="ECO:0000256" key="4">
    <source>
        <dbReference type="ARBA" id="ARBA00022438"/>
    </source>
</evidence>
<dbReference type="GeneID" id="87809319"/>
<dbReference type="InterPro" id="IPR000073">
    <property type="entry name" value="AB_hydrolase_1"/>
</dbReference>
<feature type="domain" description="AB hydrolase-1" evidence="11">
    <location>
        <begin position="47"/>
        <end position="313"/>
    </location>
</feature>
<keyword evidence="7 8" id="KW-0378">Hydrolase</keyword>
<evidence type="ECO:0000256" key="8">
    <source>
        <dbReference type="PIRNR" id="PIRNR006431"/>
    </source>
</evidence>
<dbReference type="GO" id="GO:0005737">
    <property type="term" value="C:cytoplasm"/>
    <property type="evidence" value="ECO:0007669"/>
    <property type="project" value="UniProtKB-SubCell"/>
</dbReference>
<evidence type="ECO:0000313" key="12">
    <source>
        <dbReference type="EMBL" id="WOO82612.1"/>
    </source>
</evidence>
<keyword evidence="4 8" id="KW-0031">Aminopeptidase</keyword>
<reference evidence="12" key="1">
    <citation type="submission" date="2023-10" db="EMBL/GenBank/DDBJ databases">
        <authorList>
            <person name="Noh H."/>
        </authorList>
    </citation>
    <scope>NUCLEOTIDE SEQUENCE</scope>
    <source>
        <strain evidence="12">DUCC4014</strain>
    </source>
</reference>
<keyword evidence="6 8" id="KW-0645">Protease</keyword>
<evidence type="ECO:0000256" key="3">
    <source>
        <dbReference type="ARBA" id="ARBA00010088"/>
    </source>
</evidence>
<dbReference type="InterPro" id="IPR029058">
    <property type="entry name" value="AB_hydrolase_fold"/>
</dbReference>
<evidence type="ECO:0000256" key="7">
    <source>
        <dbReference type="ARBA" id="ARBA00022801"/>
    </source>
</evidence>
<dbReference type="PANTHER" id="PTHR43722">
    <property type="entry name" value="PROLINE IMINOPEPTIDASE"/>
    <property type="match status" value="1"/>
</dbReference>
<keyword evidence="5 8" id="KW-0963">Cytoplasm</keyword>
<comment type="subcellular location">
    <subcellularLocation>
        <location evidence="2 8">Cytoplasm</location>
    </subcellularLocation>
</comment>
<evidence type="ECO:0000256" key="6">
    <source>
        <dbReference type="ARBA" id="ARBA00022670"/>
    </source>
</evidence>
<protein>
    <recommendedName>
        <fullName evidence="8 10">Proline iminopeptidase</fullName>
        <shortName evidence="8">PIP</shortName>
        <ecNumber evidence="8 10">3.4.11.5</ecNumber>
    </recommendedName>
    <alternativeName>
        <fullName evidence="8">Prolyl aminopeptidase</fullName>
    </alternativeName>
</protein>
<proteinExistence type="inferred from homology"/>
<dbReference type="Proteomes" id="UP000827549">
    <property type="component" value="Chromosome 4"/>
</dbReference>
<dbReference type="InterPro" id="IPR005944">
    <property type="entry name" value="Pro_iminopeptidase"/>
</dbReference>
<evidence type="ECO:0000313" key="13">
    <source>
        <dbReference type="Proteomes" id="UP000827549"/>
    </source>
</evidence>
<dbReference type="GO" id="GO:0006508">
    <property type="term" value="P:proteolysis"/>
    <property type="evidence" value="ECO:0007669"/>
    <property type="project" value="UniProtKB-KW"/>
</dbReference>
<accession>A0AAF0Y9X3</accession>
<evidence type="ECO:0000256" key="2">
    <source>
        <dbReference type="ARBA" id="ARBA00004496"/>
    </source>
</evidence>
<dbReference type="Gene3D" id="3.40.50.1820">
    <property type="entry name" value="alpha/beta hydrolase"/>
    <property type="match status" value="1"/>
</dbReference>